<feature type="binding site" evidence="7">
    <location>
        <position position="56"/>
    </location>
    <ligand>
        <name>Zn(2+)</name>
        <dbReference type="ChEBI" id="CHEBI:29105"/>
    </ligand>
</feature>
<evidence type="ECO:0000313" key="9">
    <source>
        <dbReference type="EMBL" id="KPL75631.1"/>
    </source>
</evidence>
<keyword evidence="10" id="KW-1185">Reference proteome</keyword>
<evidence type="ECO:0000313" key="10">
    <source>
        <dbReference type="Proteomes" id="UP000050501"/>
    </source>
</evidence>
<dbReference type="PANTHER" id="PTHR20855:SF3">
    <property type="entry name" value="LD03007P"/>
    <property type="match status" value="1"/>
</dbReference>
<dbReference type="GO" id="GO:0140911">
    <property type="term" value="F:pore-forming activity"/>
    <property type="evidence" value="ECO:0007669"/>
    <property type="project" value="InterPro"/>
</dbReference>
<sequence length="212" mass="23164">MREPVNGLTHAFSAVVSAAALVWMLVIHPGGWGGKMALTVYGLSLVGMFSASASYHLAVVSETALRRLRKLDHSAIYLLIAGTYTPICLHFFSGIWRWGLLGTIWGMALIGIVVKLFVIRAPRWVTAGIYLLMGWLSILAVRQMLATMPAAAIVWLVLGGVFYSLGALIYILKKPDPLPGVFGFHEIWHIFVMLGAFSHLVVVAAYVAPFLL</sequence>
<keyword evidence="7" id="KW-0479">Metal-binding</keyword>
<feature type="transmembrane region" description="Helical" evidence="8">
    <location>
        <begin position="124"/>
        <end position="141"/>
    </location>
</feature>
<dbReference type="InterPro" id="IPR004254">
    <property type="entry name" value="AdipoR/HlyIII-related"/>
</dbReference>
<feature type="binding site" evidence="7">
    <location>
        <position position="185"/>
    </location>
    <ligand>
        <name>Zn(2+)</name>
        <dbReference type="ChEBI" id="CHEBI:29105"/>
    </ligand>
</feature>
<dbReference type="GO" id="GO:0046872">
    <property type="term" value="F:metal ion binding"/>
    <property type="evidence" value="ECO:0007669"/>
    <property type="project" value="UniProtKB-KW"/>
</dbReference>
<dbReference type="PATRIC" id="fig|229921.5.peg.114"/>
<dbReference type="NCBIfam" id="TIGR01065">
    <property type="entry name" value="hlyIII"/>
    <property type="match status" value="1"/>
</dbReference>
<feature type="transmembrane region" description="Helical" evidence="8">
    <location>
        <begin position="99"/>
        <end position="118"/>
    </location>
</feature>
<feature type="transmembrane region" description="Helical" evidence="8">
    <location>
        <begin position="153"/>
        <end position="172"/>
    </location>
</feature>
<organism evidence="9 10">
    <name type="scientific">Levilinea saccharolytica</name>
    <dbReference type="NCBI Taxonomy" id="229921"/>
    <lineage>
        <taxon>Bacteria</taxon>
        <taxon>Bacillati</taxon>
        <taxon>Chloroflexota</taxon>
        <taxon>Anaerolineae</taxon>
        <taxon>Anaerolineales</taxon>
        <taxon>Anaerolineaceae</taxon>
        <taxon>Levilinea</taxon>
    </lineage>
</organism>
<comment type="caution">
    <text evidence="9">The sequence shown here is derived from an EMBL/GenBank/DDBJ whole genome shotgun (WGS) entry which is preliminary data.</text>
</comment>
<evidence type="ECO:0000256" key="2">
    <source>
        <dbReference type="ARBA" id="ARBA00008488"/>
    </source>
</evidence>
<dbReference type="STRING" id="229921.ADN01_17460"/>
<gene>
    <name evidence="9" type="ORF">ADN01_17460</name>
</gene>
<evidence type="ECO:0000256" key="4">
    <source>
        <dbReference type="ARBA" id="ARBA00022692"/>
    </source>
</evidence>
<feature type="transmembrane region" description="Helical" evidence="8">
    <location>
        <begin position="6"/>
        <end position="26"/>
    </location>
</feature>
<evidence type="ECO:0008006" key="11">
    <source>
        <dbReference type="Google" id="ProtNLM"/>
    </source>
</evidence>
<keyword evidence="5 8" id="KW-1133">Transmembrane helix</keyword>
<proteinExistence type="inferred from homology"/>
<name>A0A0P6XSG7_9CHLR</name>
<feature type="transmembrane region" description="Helical" evidence="8">
    <location>
        <begin position="75"/>
        <end position="92"/>
    </location>
</feature>
<keyword evidence="7" id="KW-0862">Zinc</keyword>
<evidence type="ECO:0000256" key="1">
    <source>
        <dbReference type="ARBA" id="ARBA00004651"/>
    </source>
</evidence>
<dbReference type="GO" id="GO:0005886">
    <property type="term" value="C:plasma membrane"/>
    <property type="evidence" value="ECO:0007669"/>
    <property type="project" value="UniProtKB-SubCell"/>
</dbReference>
<dbReference type="AlphaFoldDB" id="A0A0P6XSG7"/>
<keyword evidence="6 8" id="KW-0472">Membrane</keyword>
<dbReference type="Pfam" id="PF03006">
    <property type="entry name" value="HlyIII"/>
    <property type="match status" value="1"/>
</dbReference>
<evidence type="ECO:0000256" key="8">
    <source>
        <dbReference type="SAM" id="Phobius"/>
    </source>
</evidence>
<comment type="similarity">
    <text evidence="2">Belongs to the UPF0073 (Hly-III) family.</text>
</comment>
<dbReference type="EMBL" id="LGCM01000065">
    <property type="protein sequence ID" value="KPL75631.1"/>
    <property type="molecule type" value="Genomic_DNA"/>
</dbReference>
<dbReference type="OrthoDB" id="9813689at2"/>
<evidence type="ECO:0000256" key="6">
    <source>
        <dbReference type="ARBA" id="ARBA00023136"/>
    </source>
</evidence>
<feature type="binding site" evidence="7">
    <location>
        <position position="189"/>
    </location>
    <ligand>
        <name>Zn(2+)</name>
        <dbReference type="ChEBI" id="CHEBI:29105"/>
    </ligand>
</feature>
<dbReference type="PANTHER" id="PTHR20855">
    <property type="entry name" value="ADIPOR/PROGESTIN RECEPTOR-RELATED"/>
    <property type="match status" value="1"/>
</dbReference>
<reference evidence="9 10" key="1">
    <citation type="submission" date="2015-07" db="EMBL/GenBank/DDBJ databases">
        <title>Genome sequence of Levilinea saccharolytica DSM 16555.</title>
        <authorList>
            <person name="Hemp J."/>
            <person name="Ward L.M."/>
            <person name="Pace L.A."/>
            <person name="Fischer W.W."/>
        </authorList>
    </citation>
    <scope>NUCLEOTIDE SEQUENCE [LARGE SCALE GENOMIC DNA]</scope>
    <source>
        <strain evidence="9 10">KIBI-1</strain>
    </source>
</reference>
<feature type="transmembrane region" description="Helical" evidence="8">
    <location>
        <begin position="38"/>
        <end position="55"/>
    </location>
</feature>
<keyword evidence="4 8" id="KW-0812">Transmembrane</keyword>
<evidence type="ECO:0000256" key="7">
    <source>
        <dbReference type="PIRSR" id="PIRSR604254-1"/>
    </source>
</evidence>
<evidence type="ECO:0000256" key="3">
    <source>
        <dbReference type="ARBA" id="ARBA00022475"/>
    </source>
</evidence>
<evidence type="ECO:0000256" key="5">
    <source>
        <dbReference type="ARBA" id="ARBA00022989"/>
    </source>
</evidence>
<feature type="transmembrane region" description="Helical" evidence="8">
    <location>
        <begin position="187"/>
        <end position="211"/>
    </location>
</feature>
<comment type="subcellular location">
    <subcellularLocation>
        <location evidence="1">Cell membrane</location>
        <topology evidence="1">Multi-pass membrane protein</topology>
    </subcellularLocation>
</comment>
<dbReference type="InterPro" id="IPR005744">
    <property type="entry name" value="Hy-lIII"/>
</dbReference>
<dbReference type="RefSeq" id="WP_062417057.1">
    <property type="nucleotide sequence ID" value="NZ_DF967974.1"/>
</dbReference>
<accession>A0A0P6XSG7</accession>
<protein>
    <recommendedName>
        <fullName evidence="11">Hemolysin</fullName>
    </recommendedName>
</protein>
<dbReference type="Proteomes" id="UP000050501">
    <property type="component" value="Unassembled WGS sequence"/>
</dbReference>
<keyword evidence="3" id="KW-1003">Cell membrane</keyword>